<dbReference type="PANTHER" id="PTHR33066:SF2">
    <property type="entry name" value="FILAGGRIN-2-LIKE"/>
    <property type="match status" value="1"/>
</dbReference>
<dbReference type="Proteomes" id="UP000646827">
    <property type="component" value="Unassembled WGS sequence"/>
</dbReference>
<keyword evidence="2" id="KW-1185">Reference proteome</keyword>
<sequence>MAPNNSQTRLLFTAHVSTTTYRPPTFSALLNRLHFNNRSRNHVIIGERGHRTRLSLHSRLPISPFLTPEKGQGPSSCTQPQTTESISTKNTLQNGILAYHHQHATTRRLPYIDRSKRCFSSHPNSSAASSSVTIPMETKTISVQSASVWPQPVTHNFHNNVETTAEMGSPPRYSIDGLYGRPLDHGQIRSESPTAYSNDITKITRTRLASEHQEISINSNAEYQSFGHEHQYEGNDDFNSRQENSNNSATSISTAIYEDYHMDEARTVYRLGSSNSIRESASTISYPSFVDPIESNSSQTDSFNHSTYATRTSMVDFPTSSLEWIPYHTAPTNNSTLYRCFNQQLWYRPEQYIPIWQMDCTRTTLPYQLFGTAYGLESLTNSQLNQQTTHTTLHGQHQCDSIHPSFWRNQIKNTQLLSHEDMEILFSTQYNTHQAICPISTQPSRLAITCHDDTKRMEITSNNVSTLESTLGSPPTRPFRFSKKSTDKTICELEPSPTGTLDQCIQQTVDSHDGSLISGPTMESDITMSTTTHSTPTLSNIDHTQLAISSLVPARHPARFRATDCHQHHNKRPRSAQ</sequence>
<dbReference type="PANTHER" id="PTHR33066">
    <property type="entry name" value="INTEGRASE_SAM-LIKE_N DOMAIN-CONTAINING PROTEIN"/>
    <property type="match status" value="1"/>
</dbReference>
<dbReference type="AlphaFoldDB" id="A0A8H7RDK9"/>
<comment type="caution">
    <text evidence="1">The sequence shown here is derived from an EMBL/GenBank/DDBJ whole genome shotgun (WGS) entry which is preliminary data.</text>
</comment>
<evidence type="ECO:0000313" key="1">
    <source>
        <dbReference type="EMBL" id="KAG2209027.1"/>
    </source>
</evidence>
<organism evidence="1 2">
    <name type="scientific">Circinella minor</name>
    <dbReference type="NCBI Taxonomy" id="1195481"/>
    <lineage>
        <taxon>Eukaryota</taxon>
        <taxon>Fungi</taxon>
        <taxon>Fungi incertae sedis</taxon>
        <taxon>Mucoromycota</taxon>
        <taxon>Mucoromycotina</taxon>
        <taxon>Mucoromycetes</taxon>
        <taxon>Mucorales</taxon>
        <taxon>Lichtheimiaceae</taxon>
        <taxon>Circinella</taxon>
    </lineage>
</organism>
<protein>
    <submittedName>
        <fullName evidence="1">Uncharacterized protein</fullName>
    </submittedName>
</protein>
<name>A0A8H7RDK9_9FUNG</name>
<evidence type="ECO:0000313" key="2">
    <source>
        <dbReference type="Proteomes" id="UP000646827"/>
    </source>
</evidence>
<proteinExistence type="predicted"/>
<reference evidence="1 2" key="1">
    <citation type="submission" date="2020-12" db="EMBL/GenBank/DDBJ databases">
        <title>Metabolic potential, ecology and presence of endohyphal bacteria is reflected in genomic diversity of Mucoromycotina.</title>
        <authorList>
            <person name="Muszewska A."/>
            <person name="Okrasinska A."/>
            <person name="Steczkiewicz K."/>
            <person name="Drgas O."/>
            <person name="Orlowska M."/>
            <person name="Perlinska-Lenart U."/>
            <person name="Aleksandrzak-Piekarczyk T."/>
            <person name="Szatraj K."/>
            <person name="Zielenkiewicz U."/>
            <person name="Pilsyk S."/>
            <person name="Malc E."/>
            <person name="Mieczkowski P."/>
            <person name="Kruszewska J.S."/>
            <person name="Biernat P."/>
            <person name="Pawlowska J."/>
        </authorList>
    </citation>
    <scope>NUCLEOTIDE SEQUENCE [LARGE SCALE GENOMIC DNA]</scope>
    <source>
        <strain evidence="1 2">CBS 142.35</strain>
    </source>
</reference>
<dbReference type="EMBL" id="JAEPRB010001016">
    <property type="protein sequence ID" value="KAG2209027.1"/>
    <property type="molecule type" value="Genomic_DNA"/>
</dbReference>
<gene>
    <name evidence="1" type="ORF">INT45_008136</name>
</gene>
<accession>A0A8H7RDK9</accession>